<evidence type="ECO:0000313" key="3">
    <source>
        <dbReference type="Proteomes" id="UP000276443"/>
    </source>
</evidence>
<gene>
    <name evidence="2" type="ORF">EDC24_2129</name>
</gene>
<dbReference type="OrthoDB" id="1707224at2"/>
<feature type="transmembrane region" description="Helical" evidence="1">
    <location>
        <begin position="250"/>
        <end position="276"/>
    </location>
</feature>
<feature type="transmembrane region" description="Helical" evidence="1">
    <location>
        <begin position="442"/>
        <end position="461"/>
    </location>
</feature>
<feature type="transmembrane region" description="Helical" evidence="1">
    <location>
        <begin position="296"/>
        <end position="314"/>
    </location>
</feature>
<keyword evidence="3" id="KW-1185">Reference proteome</keyword>
<keyword evidence="1" id="KW-1133">Transmembrane helix</keyword>
<name>A0A3N5B4V2_9BACI</name>
<evidence type="ECO:0008006" key="4">
    <source>
        <dbReference type="Google" id="ProtNLM"/>
    </source>
</evidence>
<reference evidence="2 3" key="1">
    <citation type="submission" date="2018-11" db="EMBL/GenBank/DDBJ databases">
        <title>Genomic Encyclopedia of Type Strains, Phase IV (KMG-IV): sequencing the most valuable type-strain genomes for metagenomic binning, comparative biology and taxonomic classification.</title>
        <authorList>
            <person name="Goeker M."/>
        </authorList>
    </citation>
    <scope>NUCLEOTIDE SEQUENCE [LARGE SCALE GENOMIC DNA]</scope>
    <source>
        <strain evidence="2 3">DSM 18090</strain>
    </source>
</reference>
<feature type="transmembrane region" description="Helical" evidence="1">
    <location>
        <begin position="511"/>
        <end position="538"/>
    </location>
</feature>
<dbReference type="EMBL" id="RKRF01000010">
    <property type="protein sequence ID" value="RPF52139.1"/>
    <property type="molecule type" value="Genomic_DNA"/>
</dbReference>
<feature type="transmembrane region" description="Helical" evidence="1">
    <location>
        <begin position="473"/>
        <end position="490"/>
    </location>
</feature>
<proteinExistence type="predicted"/>
<keyword evidence="1" id="KW-0472">Membrane</keyword>
<organism evidence="2 3">
    <name type="scientific">Aquisalibacillus elongatus</name>
    <dbReference type="NCBI Taxonomy" id="485577"/>
    <lineage>
        <taxon>Bacteria</taxon>
        <taxon>Bacillati</taxon>
        <taxon>Bacillota</taxon>
        <taxon>Bacilli</taxon>
        <taxon>Bacillales</taxon>
        <taxon>Bacillaceae</taxon>
        <taxon>Aquisalibacillus</taxon>
    </lineage>
</organism>
<comment type="caution">
    <text evidence="2">The sequence shown here is derived from an EMBL/GenBank/DDBJ whole genome shotgun (WGS) entry which is preliminary data.</text>
</comment>
<protein>
    <recommendedName>
        <fullName evidence="4">Double zinc ribbon protein</fullName>
    </recommendedName>
</protein>
<dbReference type="Proteomes" id="UP000276443">
    <property type="component" value="Unassembled WGS sequence"/>
</dbReference>
<dbReference type="RefSeq" id="WP_124222306.1">
    <property type="nucleotide sequence ID" value="NZ_RKRF01000010.1"/>
</dbReference>
<feature type="transmembrane region" description="Helical" evidence="1">
    <location>
        <begin position="97"/>
        <end position="116"/>
    </location>
</feature>
<sequence length="545" mass="62733">MIYCTKCGTANSPTSHYCIHDGYPLHKPHESKVLNRENYEFECPNCGSNKVKDALYCHFCGETFEQLEATQMEDHRQISYSRENLNYKFVGKTMLKMAPFVIISMIMIAFLTYFSVGEETNGEPGYVDSQEYNPSQEIFYQYRYITSSFKNIKDEINHFNRNNNNQGEPEPTELEEGNGMSPFDLLLIANLVPTEVESSNFDKREEVIDYSTKNTSYMGLAYYFVIAMVSIAIVSIVIMRRVQFNNWQDLLLKALAFSTVYALILFVVSLVTQYTGSMDGRDFIRESSLSFLSLHSLWKGFLISFVVILSVFSFTRKVELPRGIKAIKYSAILSMILFSIMLIFSSIVYFKDLRHSEVMELLNANPSIFSLVIIVQIAVYLLNIVFLNKLEFLRRSGDPNGGEPIELDELHEFLNYHLFSKPIDIRREYADIYQSITNYETIYWLLFAVTVVFIVVIARRFSGLNISTRLKSIFVYSLVVSMMMAFLIYSGTHLSSSLTMVSEREEFRNEAILGASAFQMFLRSFGIVFVISIIGSYLKVSKERD</sequence>
<evidence type="ECO:0000313" key="2">
    <source>
        <dbReference type="EMBL" id="RPF52139.1"/>
    </source>
</evidence>
<feature type="transmembrane region" description="Helical" evidence="1">
    <location>
        <begin position="326"/>
        <end position="348"/>
    </location>
</feature>
<evidence type="ECO:0000256" key="1">
    <source>
        <dbReference type="SAM" id="Phobius"/>
    </source>
</evidence>
<feature type="transmembrane region" description="Helical" evidence="1">
    <location>
        <begin position="368"/>
        <end position="387"/>
    </location>
</feature>
<dbReference type="AlphaFoldDB" id="A0A3N5B4V2"/>
<accession>A0A3N5B4V2</accession>
<keyword evidence="1" id="KW-0812">Transmembrane</keyword>
<feature type="transmembrane region" description="Helical" evidence="1">
    <location>
        <begin position="220"/>
        <end position="238"/>
    </location>
</feature>